<evidence type="ECO:0000256" key="1">
    <source>
        <dbReference type="ARBA" id="ARBA00010641"/>
    </source>
</evidence>
<evidence type="ECO:0000259" key="5">
    <source>
        <dbReference type="Pfam" id="PF04542"/>
    </source>
</evidence>
<keyword evidence="2" id="KW-0805">Transcription regulation</keyword>
<dbReference type="Pfam" id="PF08281">
    <property type="entry name" value="Sigma70_r4_2"/>
    <property type="match status" value="1"/>
</dbReference>
<dbReference type="InterPro" id="IPR013324">
    <property type="entry name" value="RNA_pol_sigma_r3/r4-like"/>
</dbReference>
<dbReference type="InterPro" id="IPR014284">
    <property type="entry name" value="RNA_pol_sigma-70_dom"/>
</dbReference>
<dbReference type="InterPro" id="IPR007627">
    <property type="entry name" value="RNA_pol_sigma70_r2"/>
</dbReference>
<dbReference type="Gene3D" id="1.10.1740.10">
    <property type="match status" value="1"/>
</dbReference>
<comment type="similarity">
    <text evidence="1">Belongs to the sigma-70 factor family. ECF subfamily.</text>
</comment>
<dbReference type="InterPro" id="IPR039425">
    <property type="entry name" value="RNA_pol_sigma-70-like"/>
</dbReference>
<dbReference type="GO" id="GO:0016987">
    <property type="term" value="F:sigma factor activity"/>
    <property type="evidence" value="ECO:0007669"/>
    <property type="project" value="UniProtKB-KW"/>
</dbReference>
<dbReference type="Gene3D" id="1.10.10.10">
    <property type="entry name" value="Winged helix-like DNA-binding domain superfamily/Winged helix DNA-binding domain"/>
    <property type="match status" value="1"/>
</dbReference>
<proteinExistence type="inferred from homology"/>
<dbReference type="PANTHER" id="PTHR43133">
    <property type="entry name" value="RNA POLYMERASE ECF-TYPE SIGMA FACTO"/>
    <property type="match status" value="1"/>
</dbReference>
<accession>A0A0G0QQ15</accession>
<dbReference type="Proteomes" id="UP000034301">
    <property type="component" value="Unassembled WGS sequence"/>
</dbReference>
<reference evidence="7 8" key="1">
    <citation type="journal article" date="2015" name="Nature">
        <title>rRNA introns, odd ribosomes, and small enigmatic genomes across a large radiation of phyla.</title>
        <authorList>
            <person name="Brown C.T."/>
            <person name="Hug L.A."/>
            <person name="Thomas B.C."/>
            <person name="Sharon I."/>
            <person name="Castelle C.J."/>
            <person name="Singh A."/>
            <person name="Wilkins M.J."/>
            <person name="Williams K.H."/>
            <person name="Banfield J.F."/>
        </authorList>
    </citation>
    <scope>NUCLEOTIDE SEQUENCE [LARGE SCALE GENOMIC DNA]</scope>
</reference>
<evidence type="ECO:0000313" key="7">
    <source>
        <dbReference type="EMBL" id="KKR42193.1"/>
    </source>
</evidence>
<dbReference type="AlphaFoldDB" id="A0A0G0QQ15"/>
<dbReference type="InterPro" id="IPR036388">
    <property type="entry name" value="WH-like_DNA-bd_sf"/>
</dbReference>
<dbReference type="GO" id="GO:0006352">
    <property type="term" value="P:DNA-templated transcription initiation"/>
    <property type="evidence" value="ECO:0007669"/>
    <property type="project" value="InterPro"/>
</dbReference>
<dbReference type="NCBIfam" id="TIGR02937">
    <property type="entry name" value="sigma70-ECF"/>
    <property type="match status" value="1"/>
</dbReference>
<keyword evidence="4" id="KW-0804">Transcription</keyword>
<name>A0A0G0QQ15_9BACT</name>
<evidence type="ECO:0000256" key="3">
    <source>
        <dbReference type="ARBA" id="ARBA00023082"/>
    </source>
</evidence>
<gene>
    <name evidence="7" type="ORF">UT78_C0017G0002</name>
</gene>
<dbReference type="InterPro" id="IPR013325">
    <property type="entry name" value="RNA_pol_sigma_r2"/>
</dbReference>
<keyword evidence="3" id="KW-0731">Sigma factor</keyword>
<protein>
    <submittedName>
        <fullName evidence="7">RNA polymerase, sigma-24 subunit, ECF subfamily</fullName>
    </submittedName>
</protein>
<organism evidence="7 8">
    <name type="scientific">Candidatus Nomurabacteria bacterium GW2011_GWF2_40_12</name>
    <dbReference type="NCBI Taxonomy" id="1618776"/>
    <lineage>
        <taxon>Bacteria</taxon>
        <taxon>Candidatus Nomuraibacteriota</taxon>
    </lineage>
</organism>
<dbReference type="GO" id="GO:0003677">
    <property type="term" value="F:DNA binding"/>
    <property type="evidence" value="ECO:0007669"/>
    <property type="project" value="InterPro"/>
</dbReference>
<evidence type="ECO:0000259" key="6">
    <source>
        <dbReference type="Pfam" id="PF08281"/>
    </source>
</evidence>
<evidence type="ECO:0000256" key="4">
    <source>
        <dbReference type="ARBA" id="ARBA00023163"/>
    </source>
</evidence>
<dbReference type="PANTHER" id="PTHR43133:SF51">
    <property type="entry name" value="RNA POLYMERASE SIGMA FACTOR"/>
    <property type="match status" value="1"/>
</dbReference>
<evidence type="ECO:0000313" key="8">
    <source>
        <dbReference type="Proteomes" id="UP000034301"/>
    </source>
</evidence>
<sequence>MGVYLFEKSDNEIIELYKNGEKEALKYLIERYASPIFNFVAHLTNRNDAPDIVQDIFIKTWKNIKRYDSKKASFKTWIFTIARNSVTDFWRKKKNILFTEIEESFSENIPDENLLPDEVLQKLEDAELLNKTLEKLRPDYREVLVLYYQEEMTFEEIGGILSKPTNTVKSQHRRAIIELRELLHF</sequence>
<evidence type="ECO:0000256" key="2">
    <source>
        <dbReference type="ARBA" id="ARBA00023015"/>
    </source>
</evidence>
<dbReference type="Pfam" id="PF04542">
    <property type="entry name" value="Sigma70_r2"/>
    <property type="match status" value="1"/>
</dbReference>
<comment type="caution">
    <text evidence="7">The sequence shown here is derived from an EMBL/GenBank/DDBJ whole genome shotgun (WGS) entry which is preliminary data.</text>
</comment>
<dbReference type="EMBL" id="LBYC01000017">
    <property type="protein sequence ID" value="KKR42193.1"/>
    <property type="molecule type" value="Genomic_DNA"/>
</dbReference>
<feature type="domain" description="RNA polymerase sigma factor 70 region 4 type 2" evidence="6">
    <location>
        <begin position="128"/>
        <end position="176"/>
    </location>
</feature>
<dbReference type="InterPro" id="IPR013249">
    <property type="entry name" value="RNA_pol_sigma70_r4_t2"/>
</dbReference>
<dbReference type="CDD" id="cd06171">
    <property type="entry name" value="Sigma70_r4"/>
    <property type="match status" value="1"/>
</dbReference>
<dbReference type="SUPFAM" id="SSF88659">
    <property type="entry name" value="Sigma3 and sigma4 domains of RNA polymerase sigma factors"/>
    <property type="match status" value="1"/>
</dbReference>
<feature type="domain" description="RNA polymerase sigma-70 region 2" evidence="5">
    <location>
        <begin position="28"/>
        <end position="94"/>
    </location>
</feature>
<dbReference type="SUPFAM" id="SSF88946">
    <property type="entry name" value="Sigma2 domain of RNA polymerase sigma factors"/>
    <property type="match status" value="1"/>
</dbReference>